<feature type="non-terminal residue" evidence="1">
    <location>
        <position position="1"/>
    </location>
</feature>
<evidence type="ECO:0000313" key="1">
    <source>
        <dbReference type="EMBL" id="RMZ93904.1"/>
    </source>
</evidence>
<accession>A0A3M7P5D9</accession>
<reference evidence="1 2" key="1">
    <citation type="journal article" date="2018" name="Sci. Rep.">
        <title>Genomic signatures of local adaptation to the degree of environmental predictability in rotifers.</title>
        <authorList>
            <person name="Franch-Gras L."/>
            <person name="Hahn C."/>
            <person name="Garcia-Roger E.M."/>
            <person name="Carmona M.J."/>
            <person name="Serra M."/>
            <person name="Gomez A."/>
        </authorList>
    </citation>
    <scope>NUCLEOTIDE SEQUENCE [LARGE SCALE GENOMIC DNA]</scope>
    <source>
        <strain evidence="1">HYR1</strain>
    </source>
</reference>
<protein>
    <submittedName>
        <fullName evidence="1">Uncharacterized protein</fullName>
    </submittedName>
</protein>
<dbReference type="AlphaFoldDB" id="A0A3M7P5D9"/>
<name>A0A3M7P5D9_BRAPC</name>
<comment type="caution">
    <text evidence="1">The sequence shown here is derived from an EMBL/GenBank/DDBJ whole genome shotgun (WGS) entry which is preliminary data.</text>
</comment>
<evidence type="ECO:0000313" key="2">
    <source>
        <dbReference type="Proteomes" id="UP000276133"/>
    </source>
</evidence>
<sequence>TRIINNDDDEGEELNLTGEIVLSDGQYQMNQILNGRAKLTASASDQVLTEAIVLANWLRDQEVLALSQDFGQDLRHAKNY</sequence>
<gene>
    <name evidence="1" type="ORF">BpHYR1_054163</name>
</gene>
<proteinExistence type="predicted"/>
<keyword evidence="2" id="KW-1185">Reference proteome</keyword>
<organism evidence="1 2">
    <name type="scientific">Brachionus plicatilis</name>
    <name type="common">Marine rotifer</name>
    <name type="synonym">Brachionus muelleri</name>
    <dbReference type="NCBI Taxonomy" id="10195"/>
    <lineage>
        <taxon>Eukaryota</taxon>
        <taxon>Metazoa</taxon>
        <taxon>Spiralia</taxon>
        <taxon>Gnathifera</taxon>
        <taxon>Rotifera</taxon>
        <taxon>Eurotatoria</taxon>
        <taxon>Monogononta</taxon>
        <taxon>Pseudotrocha</taxon>
        <taxon>Ploima</taxon>
        <taxon>Brachionidae</taxon>
        <taxon>Brachionus</taxon>
    </lineage>
</organism>
<dbReference type="EMBL" id="REGN01013464">
    <property type="protein sequence ID" value="RMZ93904.1"/>
    <property type="molecule type" value="Genomic_DNA"/>
</dbReference>
<dbReference type="Proteomes" id="UP000276133">
    <property type="component" value="Unassembled WGS sequence"/>
</dbReference>